<evidence type="ECO:0000313" key="1">
    <source>
        <dbReference type="EMBL" id="CAF4269738.1"/>
    </source>
</evidence>
<reference evidence="1" key="1">
    <citation type="submission" date="2021-02" db="EMBL/GenBank/DDBJ databases">
        <authorList>
            <person name="Nowell W R."/>
        </authorList>
    </citation>
    <scope>NUCLEOTIDE SEQUENCE</scope>
</reference>
<dbReference type="EMBL" id="CAJOAX010037522">
    <property type="protein sequence ID" value="CAF4269738.1"/>
    <property type="molecule type" value="Genomic_DNA"/>
</dbReference>
<protein>
    <submittedName>
        <fullName evidence="1">Uncharacterized protein</fullName>
    </submittedName>
</protein>
<organism evidence="1 2">
    <name type="scientific">Rotaria sordida</name>
    <dbReference type="NCBI Taxonomy" id="392033"/>
    <lineage>
        <taxon>Eukaryota</taxon>
        <taxon>Metazoa</taxon>
        <taxon>Spiralia</taxon>
        <taxon>Gnathifera</taxon>
        <taxon>Rotifera</taxon>
        <taxon>Eurotatoria</taxon>
        <taxon>Bdelloidea</taxon>
        <taxon>Philodinida</taxon>
        <taxon>Philodinidae</taxon>
        <taxon>Rotaria</taxon>
    </lineage>
</organism>
<evidence type="ECO:0000313" key="2">
    <source>
        <dbReference type="Proteomes" id="UP000663823"/>
    </source>
</evidence>
<dbReference type="Proteomes" id="UP000663823">
    <property type="component" value="Unassembled WGS sequence"/>
</dbReference>
<comment type="caution">
    <text evidence="1">The sequence shown here is derived from an EMBL/GenBank/DDBJ whole genome shotgun (WGS) entry which is preliminary data.</text>
</comment>
<dbReference type="AlphaFoldDB" id="A0A820FZ69"/>
<proteinExistence type="predicted"/>
<name>A0A820FZ69_9BILA</name>
<accession>A0A820FZ69</accession>
<feature type="non-terminal residue" evidence="1">
    <location>
        <position position="17"/>
    </location>
</feature>
<sequence length="17" mass="1929">MNYLIFTRGIGTNKDGE</sequence>
<gene>
    <name evidence="1" type="ORF">OTI717_LOCUS41059</name>
</gene>